<sequence>MLFVTLIGVQGGIAAKRYYRGSILTDLENVPLIASVVSCFFLSIYLVFSFATTSLSLPIIGKLFGVSFYLDTLNAFCLLCVFLCGGLFVFFKRSLGCSHYFLLPYVNVLFLLLSGNLYFFTGLLSVLILMTYGLSVGRSLSPFIALASLLIVVVLLPGQVGDKGNFAPLSFDVLRQSSFSPVILFFILVTSCVLIGLLPFSQWRMNISRQGKGDAVYSFMHLLLSMTGIYLLLRFYVDLGRNNEMLLFSFLVEVIGVFAACYAGWQSLVVKTFQERISCLYVLSNGVLVQTIGMMTFFIAPEQQEWFPFANDILGYGMFIQFIGFTFVFLLSNFLKETQENQGTEVIYAPILISLLLLSFLLSGLPPFAGFSVLWGNLQLLLAMPSGHHLVETLLTTMLIGFNAVILVLSLLGWMRTILTGGIASLQKAVYELPDYFSSKTFVEVKIGIAFLFITALLPGFIFLLVHSVPTNVMGLSDISHSFFSFSLVGQQARLMPWMIALLFTLIVMIVGWIAHRERKKAPTFSLRDSCAETTHHHSVVEETSFSFGQASFQAMLERRFSFINALTTVNYTIGKYWLLIKKRCLKYTHVLNVFLWQYQNACLLLMIALVLLSISVIAR</sequence>
<gene>
    <name evidence="2" type="ORF">HK18_09695</name>
</gene>
<organism evidence="2 3">
    <name type="scientific">Commensalibacter intestini</name>
    <dbReference type="NCBI Taxonomy" id="479936"/>
    <lineage>
        <taxon>Bacteria</taxon>
        <taxon>Pseudomonadati</taxon>
        <taxon>Pseudomonadota</taxon>
        <taxon>Alphaproteobacteria</taxon>
        <taxon>Acetobacterales</taxon>
        <taxon>Acetobacteraceae</taxon>
    </lineage>
</organism>
<dbReference type="Proteomes" id="UP000194946">
    <property type="component" value="Unassembled WGS sequence"/>
</dbReference>
<feature type="transmembrane region" description="Helical" evidence="1">
    <location>
        <begin position="102"/>
        <end position="128"/>
    </location>
</feature>
<dbReference type="RefSeq" id="WP_086632369.1">
    <property type="nucleotide sequence ID" value="NZ_JOPB01000007.1"/>
</dbReference>
<feature type="transmembrane region" description="Helical" evidence="1">
    <location>
        <begin position="313"/>
        <end position="335"/>
    </location>
</feature>
<reference evidence="3" key="1">
    <citation type="submission" date="2014-06" db="EMBL/GenBank/DDBJ databases">
        <authorList>
            <person name="Winans N.J."/>
            <person name="Newell P.D."/>
            <person name="Douglas A.E."/>
        </authorList>
    </citation>
    <scope>NUCLEOTIDE SEQUENCE [LARGE SCALE GENOMIC DNA]</scope>
    <source>
        <strain evidence="3">DmL_052</strain>
    </source>
</reference>
<feature type="transmembrane region" description="Helical" evidence="1">
    <location>
        <begin position="561"/>
        <end position="579"/>
    </location>
</feature>
<proteinExistence type="predicted"/>
<feature type="transmembrane region" description="Helical" evidence="1">
    <location>
        <begin position="179"/>
        <end position="203"/>
    </location>
</feature>
<name>A0A251ZUF3_9PROT</name>
<feature type="transmembrane region" description="Helical" evidence="1">
    <location>
        <begin position="347"/>
        <end position="374"/>
    </location>
</feature>
<keyword evidence="1" id="KW-0812">Transmembrane</keyword>
<feature type="transmembrane region" description="Helical" evidence="1">
    <location>
        <begin position="447"/>
        <end position="466"/>
    </location>
</feature>
<feature type="transmembrane region" description="Helical" evidence="1">
    <location>
        <begin position="599"/>
        <end position="619"/>
    </location>
</feature>
<feature type="transmembrane region" description="Helical" evidence="1">
    <location>
        <begin position="140"/>
        <end position="159"/>
    </location>
</feature>
<feature type="transmembrane region" description="Helical" evidence="1">
    <location>
        <begin position="63"/>
        <end position="90"/>
    </location>
</feature>
<feature type="transmembrane region" description="Helical" evidence="1">
    <location>
        <begin position="30"/>
        <end position="51"/>
    </location>
</feature>
<dbReference type="EMBL" id="JOPB01000007">
    <property type="protein sequence ID" value="OUI78301.1"/>
    <property type="molecule type" value="Genomic_DNA"/>
</dbReference>
<comment type="caution">
    <text evidence="2">The sequence shown here is derived from an EMBL/GenBank/DDBJ whole genome shotgun (WGS) entry which is preliminary data.</text>
</comment>
<evidence type="ECO:0000256" key="1">
    <source>
        <dbReference type="SAM" id="Phobius"/>
    </source>
</evidence>
<feature type="transmembrane region" description="Helical" evidence="1">
    <location>
        <begin position="215"/>
        <end position="233"/>
    </location>
</feature>
<feature type="transmembrane region" description="Helical" evidence="1">
    <location>
        <begin position="245"/>
        <end position="265"/>
    </location>
</feature>
<evidence type="ECO:0000313" key="3">
    <source>
        <dbReference type="Proteomes" id="UP000194946"/>
    </source>
</evidence>
<dbReference type="AlphaFoldDB" id="A0A251ZUF3"/>
<accession>A0A251ZUF3</accession>
<keyword evidence="1" id="KW-1133">Transmembrane helix</keyword>
<feature type="transmembrane region" description="Helical" evidence="1">
    <location>
        <begin position="277"/>
        <end position="301"/>
    </location>
</feature>
<keyword evidence="1" id="KW-0472">Membrane</keyword>
<feature type="transmembrane region" description="Helical" evidence="1">
    <location>
        <begin position="495"/>
        <end position="515"/>
    </location>
</feature>
<keyword evidence="3" id="KW-1185">Reference proteome</keyword>
<feature type="transmembrane region" description="Helical" evidence="1">
    <location>
        <begin position="394"/>
        <end position="415"/>
    </location>
</feature>
<evidence type="ECO:0000313" key="2">
    <source>
        <dbReference type="EMBL" id="OUI78301.1"/>
    </source>
</evidence>
<protein>
    <submittedName>
        <fullName evidence="2">Uncharacterized protein</fullName>
    </submittedName>
</protein>